<feature type="domain" description="Glycosyl transferase family 1" evidence="1">
    <location>
        <begin position="214"/>
        <end position="260"/>
    </location>
</feature>
<dbReference type="Pfam" id="PF00534">
    <property type="entry name" value="Glycos_transf_1"/>
    <property type="match status" value="1"/>
</dbReference>
<evidence type="ECO:0000313" key="2">
    <source>
        <dbReference type="EMBL" id="RDB36919.1"/>
    </source>
</evidence>
<keyword evidence="3" id="KW-1185">Reference proteome</keyword>
<protein>
    <submittedName>
        <fullName evidence="2">Glycosyltransferase family 1 protein</fullName>
    </submittedName>
</protein>
<name>A0A369KQG5_9BACT</name>
<accession>A0A369KQG5</accession>
<dbReference type="InterPro" id="IPR001296">
    <property type="entry name" value="Glyco_trans_1"/>
</dbReference>
<organism evidence="2 3">
    <name type="scientific">Spirobacillus cienkowskii</name>
    <dbReference type="NCBI Taxonomy" id="495820"/>
    <lineage>
        <taxon>Bacteria</taxon>
        <taxon>Pseudomonadati</taxon>
        <taxon>Bdellovibrionota</taxon>
        <taxon>Oligoflexia</taxon>
        <taxon>Silvanigrellales</taxon>
        <taxon>Spirobacillus</taxon>
    </lineage>
</organism>
<gene>
    <name evidence="2" type="ORF">DCC88_02595</name>
</gene>
<dbReference type="EMBL" id="QOVW01000017">
    <property type="protein sequence ID" value="RDB36919.1"/>
    <property type="molecule type" value="Genomic_DNA"/>
</dbReference>
<dbReference type="SUPFAM" id="SSF53756">
    <property type="entry name" value="UDP-Glycosyltransferase/glycogen phosphorylase"/>
    <property type="match status" value="1"/>
</dbReference>
<proteinExistence type="predicted"/>
<dbReference type="AlphaFoldDB" id="A0A369KQG5"/>
<evidence type="ECO:0000259" key="1">
    <source>
        <dbReference type="Pfam" id="PF00534"/>
    </source>
</evidence>
<evidence type="ECO:0000313" key="3">
    <source>
        <dbReference type="Proteomes" id="UP000253934"/>
    </source>
</evidence>
<comment type="caution">
    <text evidence="2">The sequence shown here is derived from an EMBL/GenBank/DDBJ whole genome shotgun (WGS) entry which is preliminary data.</text>
</comment>
<dbReference type="GO" id="GO:0016757">
    <property type="term" value="F:glycosyltransferase activity"/>
    <property type="evidence" value="ECO:0007669"/>
    <property type="project" value="InterPro"/>
</dbReference>
<dbReference type="Gene3D" id="3.40.50.2000">
    <property type="entry name" value="Glycogen Phosphorylase B"/>
    <property type="match status" value="1"/>
</dbReference>
<sequence>MTEVIFITKEGISGQPIAAKLLADDLAKHDIDTKFLFVKDGVSFFNRCLTMLNIVKLVLRNKSKKFFIIHLNLESLFLQLFFKVENAVFVNHGIKDFSQPQSIYRNILLIMYKISLKRGNKIFFVNYEQHQLLQGSDYLPNKVDYCGLKYKDRCIGGEFCLHSVGFVGRNNQQKNLLVLEPIIKRHSDIEFFHLSVEPISLFEKYKNYVHVKSEERSWFFENIDLLLMPSKYESFGMVAYEALYSGILVLHSGEDGLRHFNNGKNLHGSSIDIWKSVDLHSIDYRSLDLYSNDVSELGLYRNKSIEKITNYIFTFYNKIKT</sequence>
<reference evidence="2" key="1">
    <citation type="submission" date="2018-04" db="EMBL/GenBank/DDBJ databases">
        <title>Draft genome sequence of the Candidatus Spirobacillus cienkowskii, a pathogen of freshwater Daphnia species, reconstructed from hemolymph metagenomic reads.</title>
        <authorList>
            <person name="Bresciani L."/>
            <person name="Lemos L.N."/>
            <person name="Wale N."/>
            <person name="Lin J.Y."/>
            <person name="Fernandes G.R."/>
            <person name="Duffy M.A."/>
            <person name="Rodrigues J.M."/>
        </authorList>
    </citation>
    <scope>NUCLEOTIDE SEQUENCE [LARGE SCALE GENOMIC DNA]</scope>
    <source>
        <strain evidence="2">Binning01</strain>
    </source>
</reference>
<dbReference type="Proteomes" id="UP000253934">
    <property type="component" value="Unassembled WGS sequence"/>
</dbReference>